<reference evidence="2 3" key="1">
    <citation type="submission" date="2019-11" db="EMBL/GenBank/DDBJ databases">
        <title>Whole genome sequence of Oryza granulata.</title>
        <authorList>
            <person name="Li W."/>
        </authorList>
    </citation>
    <scope>NUCLEOTIDE SEQUENCE [LARGE SCALE GENOMIC DNA]</scope>
    <source>
        <strain evidence="3">cv. Menghai</strain>
        <tissue evidence="2">Leaf</tissue>
    </source>
</reference>
<gene>
    <name evidence="2" type="ORF">E2562_019847</name>
</gene>
<dbReference type="EMBL" id="SPHZ02000008">
    <property type="protein sequence ID" value="KAF0902908.1"/>
    <property type="molecule type" value="Genomic_DNA"/>
</dbReference>
<organism evidence="2 3">
    <name type="scientific">Oryza meyeriana var. granulata</name>
    <dbReference type="NCBI Taxonomy" id="110450"/>
    <lineage>
        <taxon>Eukaryota</taxon>
        <taxon>Viridiplantae</taxon>
        <taxon>Streptophyta</taxon>
        <taxon>Embryophyta</taxon>
        <taxon>Tracheophyta</taxon>
        <taxon>Spermatophyta</taxon>
        <taxon>Magnoliopsida</taxon>
        <taxon>Liliopsida</taxon>
        <taxon>Poales</taxon>
        <taxon>Poaceae</taxon>
        <taxon>BOP clade</taxon>
        <taxon>Oryzoideae</taxon>
        <taxon>Oryzeae</taxon>
        <taxon>Oryzinae</taxon>
        <taxon>Oryza</taxon>
        <taxon>Oryza meyeriana</taxon>
    </lineage>
</organism>
<sequence length="108" mass="11273">MTATPIRFAKYYPRTATALPTTAQPSVSRLPPTSSRDQQKRAGGGGETAVQGGGGRRTGGESAPHCIPPSPRCIPSLQGGWKALLMAAHRWRRAAHGGGGRRKASDGI</sequence>
<dbReference type="AlphaFoldDB" id="A0A6G1CR01"/>
<evidence type="ECO:0000313" key="3">
    <source>
        <dbReference type="Proteomes" id="UP000479710"/>
    </source>
</evidence>
<feature type="compositionally biased region" description="Gly residues" evidence="1">
    <location>
        <begin position="42"/>
        <end position="57"/>
    </location>
</feature>
<protein>
    <submittedName>
        <fullName evidence="2">Uncharacterized protein</fullName>
    </submittedName>
</protein>
<feature type="region of interest" description="Disordered" evidence="1">
    <location>
        <begin position="17"/>
        <end position="71"/>
    </location>
</feature>
<feature type="compositionally biased region" description="Polar residues" evidence="1">
    <location>
        <begin position="18"/>
        <end position="36"/>
    </location>
</feature>
<evidence type="ECO:0000313" key="2">
    <source>
        <dbReference type="EMBL" id="KAF0902908.1"/>
    </source>
</evidence>
<keyword evidence="3" id="KW-1185">Reference proteome</keyword>
<dbReference type="Proteomes" id="UP000479710">
    <property type="component" value="Unassembled WGS sequence"/>
</dbReference>
<evidence type="ECO:0000256" key="1">
    <source>
        <dbReference type="SAM" id="MobiDB-lite"/>
    </source>
</evidence>
<name>A0A6G1CR01_9ORYZ</name>
<accession>A0A6G1CR01</accession>
<proteinExistence type="predicted"/>
<comment type="caution">
    <text evidence="2">The sequence shown here is derived from an EMBL/GenBank/DDBJ whole genome shotgun (WGS) entry which is preliminary data.</text>
</comment>